<dbReference type="AlphaFoldDB" id="A0A378PMT0"/>
<dbReference type="Pfam" id="PF08007">
    <property type="entry name" value="JmjC_2"/>
    <property type="match status" value="1"/>
</dbReference>
<name>A0A378PMT0_9GAMM</name>
<dbReference type="InterPro" id="IPR003347">
    <property type="entry name" value="JmjC_dom"/>
</dbReference>
<dbReference type="Gene3D" id="2.60.120.650">
    <property type="entry name" value="Cupin"/>
    <property type="match status" value="1"/>
</dbReference>
<proteinExistence type="predicted"/>
<feature type="domain" description="JmjC" evidence="1">
    <location>
        <begin position="1"/>
        <end position="102"/>
    </location>
</feature>
<evidence type="ECO:0000259" key="1">
    <source>
        <dbReference type="PROSITE" id="PS51184"/>
    </source>
</evidence>
<evidence type="ECO:0000313" key="2">
    <source>
        <dbReference type="EMBL" id="STY87788.1"/>
    </source>
</evidence>
<dbReference type="RefSeq" id="WP_063514595.1">
    <property type="nucleotide sequence ID" value="NZ_CP011158.1"/>
</dbReference>
<evidence type="ECO:0000313" key="3">
    <source>
        <dbReference type="Proteomes" id="UP000255102"/>
    </source>
</evidence>
<organism evidence="2 3">
    <name type="scientific">Moraxella ovis</name>
    <dbReference type="NCBI Taxonomy" id="29433"/>
    <lineage>
        <taxon>Bacteria</taxon>
        <taxon>Pseudomonadati</taxon>
        <taxon>Pseudomonadota</taxon>
        <taxon>Gammaproteobacteria</taxon>
        <taxon>Moraxellales</taxon>
        <taxon>Moraxellaceae</taxon>
        <taxon>Moraxella</taxon>
    </lineage>
</organism>
<accession>A0A378PMT0</accession>
<dbReference type="SUPFAM" id="SSF51197">
    <property type="entry name" value="Clavaminate synthase-like"/>
    <property type="match status" value="1"/>
</dbReference>
<gene>
    <name evidence="2" type="ORF">NCTC11227_01808</name>
</gene>
<reference evidence="2 3" key="1">
    <citation type="submission" date="2018-06" db="EMBL/GenBank/DDBJ databases">
        <authorList>
            <consortium name="Pathogen Informatics"/>
            <person name="Doyle S."/>
        </authorList>
    </citation>
    <scope>NUCLEOTIDE SEQUENCE [LARGE SCALE GENOMIC DNA]</scope>
    <source>
        <strain evidence="2 3">NCTC11227</strain>
    </source>
</reference>
<sequence>MINGIIIFYGYLKHPLAKLWVIYEPTFPNPLYMQQSKYFEDTHPCPDTPYMDIVLEEGDMLYVPCGWWHNPSPLGEETVHLAIGTFPAFGLDYMEWLLKKLPDFHEIRKPMSNWQNDNDNLKILSQKIADLITDQSTYNEFMQEFIGEKRVESNLALELLGNGKINELPMTAMLRLNSNQSYNENDNFIIANGVKLTLDNDFKSIILYIANHSTASVSDIFDNFKDIEQEKLMNTLYGLCLNDIVEVVSY</sequence>
<dbReference type="PROSITE" id="PS51184">
    <property type="entry name" value="JMJC"/>
    <property type="match status" value="1"/>
</dbReference>
<dbReference type="Proteomes" id="UP000255102">
    <property type="component" value="Unassembled WGS sequence"/>
</dbReference>
<dbReference type="EMBL" id="UGPW01000001">
    <property type="protein sequence ID" value="STY87788.1"/>
    <property type="molecule type" value="Genomic_DNA"/>
</dbReference>
<protein>
    <submittedName>
        <fullName evidence="2">Cupin superfamily protein</fullName>
    </submittedName>
</protein>